<evidence type="ECO:0000256" key="1">
    <source>
        <dbReference type="ARBA" id="ARBA00007957"/>
    </source>
</evidence>
<evidence type="ECO:0000256" key="7">
    <source>
        <dbReference type="PIRSR" id="PIRSR602481-1"/>
    </source>
</evidence>
<dbReference type="AlphaFoldDB" id="A0A4R1PXR1"/>
<evidence type="ECO:0000313" key="10">
    <source>
        <dbReference type="Proteomes" id="UP000295063"/>
    </source>
</evidence>
<dbReference type="EMBL" id="SLUI01000008">
    <property type="protein sequence ID" value="TCL36614.1"/>
    <property type="molecule type" value="Genomic_DNA"/>
</dbReference>
<evidence type="ECO:0000256" key="8">
    <source>
        <dbReference type="PIRSR" id="PIRSR602481-2"/>
    </source>
</evidence>
<dbReference type="InterPro" id="IPR036388">
    <property type="entry name" value="WH-like_DNA-bd_sf"/>
</dbReference>
<evidence type="ECO:0000256" key="2">
    <source>
        <dbReference type="ARBA" id="ARBA00022491"/>
    </source>
</evidence>
<keyword evidence="8" id="KW-0408">Iron</keyword>
<proteinExistence type="inferred from homology"/>
<keyword evidence="10" id="KW-1185">Reference proteome</keyword>
<evidence type="ECO:0000256" key="6">
    <source>
        <dbReference type="ARBA" id="ARBA00023163"/>
    </source>
</evidence>
<protein>
    <submittedName>
        <fullName evidence="9">Fur family ferric uptake transcriptional regulator</fullName>
    </submittedName>
</protein>
<evidence type="ECO:0000313" key="9">
    <source>
        <dbReference type="EMBL" id="TCL36614.1"/>
    </source>
</evidence>
<comment type="cofactor">
    <cofactor evidence="7">
        <name>Zn(2+)</name>
        <dbReference type="ChEBI" id="CHEBI:29105"/>
    </cofactor>
    <text evidence="7">Binds 1 zinc ion per subunit.</text>
</comment>
<dbReference type="GO" id="GO:0003700">
    <property type="term" value="F:DNA-binding transcription factor activity"/>
    <property type="evidence" value="ECO:0007669"/>
    <property type="project" value="InterPro"/>
</dbReference>
<comment type="similarity">
    <text evidence="1">Belongs to the Fur family.</text>
</comment>
<dbReference type="GO" id="GO:0000976">
    <property type="term" value="F:transcription cis-regulatory region binding"/>
    <property type="evidence" value="ECO:0007669"/>
    <property type="project" value="TreeGrafter"/>
</dbReference>
<dbReference type="GO" id="GO:1900376">
    <property type="term" value="P:regulation of secondary metabolite biosynthetic process"/>
    <property type="evidence" value="ECO:0007669"/>
    <property type="project" value="TreeGrafter"/>
</dbReference>
<dbReference type="InterPro" id="IPR002481">
    <property type="entry name" value="FUR"/>
</dbReference>
<keyword evidence="4" id="KW-0805">Transcription regulation</keyword>
<keyword evidence="3 7" id="KW-0862">Zinc</keyword>
<dbReference type="PANTHER" id="PTHR33202">
    <property type="entry name" value="ZINC UPTAKE REGULATION PROTEIN"/>
    <property type="match status" value="1"/>
</dbReference>
<dbReference type="InterPro" id="IPR036390">
    <property type="entry name" value="WH_DNA-bd_sf"/>
</dbReference>
<dbReference type="OrthoDB" id="8659436at2"/>
<dbReference type="GO" id="GO:0008270">
    <property type="term" value="F:zinc ion binding"/>
    <property type="evidence" value="ECO:0007669"/>
    <property type="project" value="TreeGrafter"/>
</dbReference>
<evidence type="ECO:0000256" key="5">
    <source>
        <dbReference type="ARBA" id="ARBA00023125"/>
    </source>
</evidence>
<dbReference type="Proteomes" id="UP000295063">
    <property type="component" value="Unassembled WGS sequence"/>
</dbReference>
<dbReference type="CDD" id="cd07153">
    <property type="entry name" value="Fur_like"/>
    <property type="match status" value="1"/>
</dbReference>
<keyword evidence="7" id="KW-0479">Metal-binding</keyword>
<dbReference type="RefSeq" id="WP_132081543.1">
    <property type="nucleotide sequence ID" value="NZ_SLUI01000008.1"/>
</dbReference>
<dbReference type="Gene3D" id="3.30.1490.190">
    <property type="match status" value="1"/>
</dbReference>
<name>A0A4R1PXR1_9FIRM</name>
<keyword evidence="5" id="KW-0238">DNA-binding</keyword>
<keyword evidence="2" id="KW-0678">Repressor</keyword>
<dbReference type="Gene3D" id="1.10.10.10">
    <property type="entry name" value="Winged helix-like DNA-binding domain superfamily/Winged helix DNA-binding domain"/>
    <property type="match status" value="1"/>
</dbReference>
<keyword evidence="6" id="KW-0804">Transcription</keyword>
<feature type="binding site" evidence="7">
    <location>
        <position position="93"/>
    </location>
    <ligand>
        <name>Zn(2+)</name>
        <dbReference type="ChEBI" id="CHEBI:29105"/>
    </ligand>
</feature>
<dbReference type="Pfam" id="PF01475">
    <property type="entry name" value="FUR"/>
    <property type="match status" value="1"/>
</dbReference>
<feature type="binding site" evidence="7">
    <location>
        <position position="133"/>
    </location>
    <ligand>
        <name>Zn(2+)</name>
        <dbReference type="ChEBI" id="CHEBI:29105"/>
    </ligand>
</feature>
<reference evidence="9 10" key="1">
    <citation type="submission" date="2019-03" db="EMBL/GenBank/DDBJ databases">
        <title>Genomic Encyclopedia of Type Strains, Phase IV (KMG-IV): sequencing the most valuable type-strain genomes for metagenomic binning, comparative biology and taxonomic classification.</title>
        <authorList>
            <person name="Goeker M."/>
        </authorList>
    </citation>
    <scope>NUCLEOTIDE SEQUENCE [LARGE SCALE GENOMIC DNA]</scope>
    <source>
        <strain evidence="9 10">DSM 15969</strain>
    </source>
</reference>
<evidence type="ECO:0000256" key="4">
    <source>
        <dbReference type="ARBA" id="ARBA00023015"/>
    </source>
</evidence>
<dbReference type="GO" id="GO:0045892">
    <property type="term" value="P:negative regulation of DNA-templated transcription"/>
    <property type="evidence" value="ECO:0007669"/>
    <property type="project" value="TreeGrafter"/>
</dbReference>
<dbReference type="SUPFAM" id="SSF46785">
    <property type="entry name" value="Winged helix' DNA-binding domain"/>
    <property type="match status" value="1"/>
</dbReference>
<evidence type="ECO:0000256" key="3">
    <source>
        <dbReference type="ARBA" id="ARBA00022833"/>
    </source>
</evidence>
<sequence length="160" mass="18508">MNTFELQEKLGGRYKLTRQREIIFHTLNSYPGHHLSAENIYEIVHEQYPKVGLATVYRTLELFSMLAIVQKLDLGDGCLRYELYPLHHHHLICNSCGKVIEFKGSLADTLGTIIDAKMDFSVQDYRLYIYGYCKDCQANRDHTDLPESPAQNVTSRRKVI</sequence>
<organism evidence="9 10">
    <name type="scientific">Anaerospora hongkongensis</name>
    <dbReference type="NCBI Taxonomy" id="244830"/>
    <lineage>
        <taxon>Bacteria</taxon>
        <taxon>Bacillati</taxon>
        <taxon>Bacillota</taxon>
        <taxon>Negativicutes</taxon>
        <taxon>Selenomonadales</taxon>
        <taxon>Sporomusaceae</taxon>
        <taxon>Anaerospora</taxon>
    </lineage>
</organism>
<gene>
    <name evidence="9" type="ORF">EV210_108270</name>
</gene>
<comment type="cofactor">
    <cofactor evidence="8">
        <name>Mn(2+)</name>
        <dbReference type="ChEBI" id="CHEBI:29035"/>
    </cofactor>
    <cofactor evidence="8">
        <name>Fe(2+)</name>
        <dbReference type="ChEBI" id="CHEBI:29033"/>
    </cofactor>
    <text evidence="8">Binds 1 Mn(2+) or Fe(2+) ion per subunit.</text>
</comment>
<feature type="binding site" evidence="7">
    <location>
        <position position="96"/>
    </location>
    <ligand>
        <name>Zn(2+)</name>
        <dbReference type="ChEBI" id="CHEBI:29105"/>
    </ligand>
</feature>
<feature type="binding site" evidence="8">
    <location>
        <position position="87"/>
    </location>
    <ligand>
        <name>Fe cation</name>
        <dbReference type="ChEBI" id="CHEBI:24875"/>
    </ligand>
</feature>
<dbReference type="PANTHER" id="PTHR33202:SF7">
    <property type="entry name" value="FERRIC UPTAKE REGULATION PROTEIN"/>
    <property type="match status" value="1"/>
</dbReference>
<comment type="caution">
    <text evidence="9">The sequence shown here is derived from an EMBL/GenBank/DDBJ whole genome shotgun (WGS) entry which is preliminary data.</text>
</comment>
<accession>A0A4R1PXR1</accession>
<dbReference type="InterPro" id="IPR043135">
    <property type="entry name" value="Fur_C"/>
</dbReference>
<feature type="binding site" evidence="7">
    <location>
        <position position="136"/>
    </location>
    <ligand>
        <name>Zn(2+)</name>
        <dbReference type="ChEBI" id="CHEBI:29105"/>
    </ligand>
</feature>